<dbReference type="RefSeq" id="WP_238752240.1">
    <property type="nucleotide sequence ID" value="NZ_CAKLPZ010000005.1"/>
</dbReference>
<protein>
    <recommendedName>
        <fullName evidence="4">DUF3995 domain-containing protein</fullName>
    </recommendedName>
</protein>
<keyword evidence="1" id="KW-1133">Transmembrane helix</keyword>
<reference evidence="2" key="1">
    <citation type="submission" date="2021-12" db="EMBL/GenBank/DDBJ databases">
        <authorList>
            <person name="Rodrigo-Torres L."/>
            <person name="Arahal R. D."/>
            <person name="Lucena T."/>
        </authorList>
    </citation>
    <scope>NUCLEOTIDE SEQUENCE</scope>
    <source>
        <strain evidence="2">CECT 8419</strain>
    </source>
</reference>
<evidence type="ECO:0000313" key="3">
    <source>
        <dbReference type="Proteomes" id="UP000837803"/>
    </source>
</evidence>
<accession>A0ABM9B625</accession>
<keyword evidence="1" id="KW-0472">Membrane</keyword>
<keyword evidence="1" id="KW-0812">Transmembrane</keyword>
<dbReference type="EMBL" id="CAKLPZ010000005">
    <property type="protein sequence ID" value="CAH1002382.1"/>
    <property type="molecule type" value="Genomic_DNA"/>
</dbReference>
<evidence type="ECO:0000313" key="2">
    <source>
        <dbReference type="EMBL" id="CAH1002382.1"/>
    </source>
</evidence>
<keyword evidence="3" id="KW-1185">Reference proteome</keyword>
<name>A0ABM9B625_9BACT</name>
<evidence type="ECO:0008006" key="4">
    <source>
        <dbReference type="Google" id="ProtNLM"/>
    </source>
</evidence>
<feature type="transmembrane region" description="Helical" evidence="1">
    <location>
        <begin position="27"/>
        <end position="48"/>
    </location>
</feature>
<proteinExistence type="predicted"/>
<feature type="transmembrane region" description="Helical" evidence="1">
    <location>
        <begin position="60"/>
        <end position="77"/>
    </location>
</feature>
<sequence length="192" mass="21213">MPIHDPHPALDHQLLVGARPVSGSTRWIRAFTICCVALVIAQCHYSFFTNLAVHLTGPPGSFPLLLGILALLTGLAFTSIPPLYRWRSLGWYLAVGLFAFQGSFLALLSSRYVLYGEPFSWTDFTATYLQPWPLFEICFVLFICCLPLALCWSPAVRAAFGVHRGRAVLAVVLGVVARLALTYTTRLIFLGI</sequence>
<gene>
    <name evidence="2" type="ORF">LEM8419_03284</name>
</gene>
<feature type="transmembrane region" description="Helical" evidence="1">
    <location>
        <begin position="89"/>
        <end position="114"/>
    </location>
</feature>
<feature type="transmembrane region" description="Helical" evidence="1">
    <location>
        <begin position="134"/>
        <end position="155"/>
    </location>
</feature>
<dbReference type="Proteomes" id="UP000837803">
    <property type="component" value="Unassembled WGS sequence"/>
</dbReference>
<comment type="caution">
    <text evidence="2">The sequence shown here is derived from an EMBL/GenBank/DDBJ whole genome shotgun (WGS) entry which is preliminary data.</text>
</comment>
<feature type="transmembrane region" description="Helical" evidence="1">
    <location>
        <begin position="167"/>
        <end position="189"/>
    </location>
</feature>
<organism evidence="2 3">
    <name type="scientific">Neolewinella maritima</name>
    <dbReference type="NCBI Taxonomy" id="1383882"/>
    <lineage>
        <taxon>Bacteria</taxon>
        <taxon>Pseudomonadati</taxon>
        <taxon>Bacteroidota</taxon>
        <taxon>Saprospiria</taxon>
        <taxon>Saprospirales</taxon>
        <taxon>Lewinellaceae</taxon>
        <taxon>Neolewinella</taxon>
    </lineage>
</organism>
<evidence type="ECO:0000256" key="1">
    <source>
        <dbReference type="SAM" id="Phobius"/>
    </source>
</evidence>